<comment type="caution">
    <text evidence="3">The sequence shown here is derived from an EMBL/GenBank/DDBJ whole genome shotgun (WGS) entry which is preliminary data.</text>
</comment>
<keyword evidence="4" id="KW-1185">Reference proteome</keyword>
<keyword evidence="1" id="KW-0472">Membrane</keyword>
<gene>
    <name evidence="3" type="ORF">INF28_00575</name>
</gene>
<feature type="transmembrane region" description="Helical" evidence="1">
    <location>
        <begin position="165"/>
        <end position="187"/>
    </location>
</feature>
<dbReference type="InterPro" id="IPR011642">
    <property type="entry name" value="Gate_dom"/>
</dbReference>
<protein>
    <submittedName>
        <fullName evidence="3">Spore maturation protein A</fullName>
    </submittedName>
</protein>
<dbReference type="Pfam" id="PF07670">
    <property type="entry name" value="Gate"/>
    <property type="match status" value="1"/>
</dbReference>
<evidence type="ECO:0000259" key="2">
    <source>
        <dbReference type="Pfam" id="PF07670"/>
    </source>
</evidence>
<dbReference type="RefSeq" id="WP_226391520.1">
    <property type="nucleotide sequence ID" value="NZ_JADCKB010000001.1"/>
</dbReference>
<evidence type="ECO:0000313" key="4">
    <source>
        <dbReference type="Proteomes" id="UP000806542"/>
    </source>
</evidence>
<dbReference type="EMBL" id="JADCKB010000001">
    <property type="protein sequence ID" value="MBE5038962.1"/>
    <property type="molecule type" value="Genomic_DNA"/>
</dbReference>
<evidence type="ECO:0000313" key="3">
    <source>
        <dbReference type="EMBL" id="MBE5038962.1"/>
    </source>
</evidence>
<keyword evidence="1" id="KW-0812">Transmembrane</keyword>
<reference evidence="3" key="1">
    <citation type="submission" date="2020-10" db="EMBL/GenBank/DDBJ databases">
        <title>ChiBAC.</title>
        <authorList>
            <person name="Zenner C."/>
            <person name="Hitch T.C.A."/>
            <person name="Clavel T."/>
        </authorList>
    </citation>
    <scope>NUCLEOTIDE SEQUENCE</scope>
    <source>
        <strain evidence="3">DSM 107454</strain>
    </source>
</reference>
<feature type="transmembrane region" description="Helical" evidence="1">
    <location>
        <begin position="38"/>
        <end position="55"/>
    </location>
</feature>
<proteinExistence type="predicted"/>
<evidence type="ECO:0000256" key="1">
    <source>
        <dbReference type="SAM" id="Phobius"/>
    </source>
</evidence>
<sequence length="193" mass="20466">MLNYIWGGMILLSLIVSLFTGRIEETAAAAVTGASSAVEISLTLLGIMCLWGGLAKIGERAGLIDLLARLLHPLLRLLFPDLDKQSPARGKIILNITANLLGMGNAATPLGIDAIRELNRISPKPGSATNAMCMLVVLNTASIQLLPTTLLSLRQTFGSSAPAEIIIPIWLTSICALIAGITAAKLLERRYPL</sequence>
<dbReference type="Proteomes" id="UP000806542">
    <property type="component" value="Unassembled WGS sequence"/>
</dbReference>
<feature type="domain" description="Nucleoside transporter/FeoB GTPase Gate" evidence="2">
    <location>
        <begin position="42"/>
        <end position="150"/>
    </location>
</feature>
<dbReference type="AlphaFoldDB" id="A0A9D5LY12"/>
<organism evidence="3 4">
    <name type="scientific">Ructibacterium gallinarum</name>
    <dbReference type="NCBI Taxonomy" id="2779355"/>
    <lineage>
        <taxon>Bacteria</taxon>
        <taxon>Bacillati</taxon>
        <taxon>Bacillota</taxon>
        <taxon>Clostridia</taxon>
        <taxon>Eubacteriales</taxon>
        <taxon>Oscillospiraceae</taxon>
        <taxon>Ructibacterium</taxon>
    </lineage>
</organism>
<keyword evidence="1" id="KW-1133">Transmembrane helix</keyword>
<accession>A0A9D5LY12</accession>
<name>A0A9D5LY12_9FIRM</name>